<protein>
    <submittedName>
        <fullName evidence="7">Oligosaccharide flippase family protein</fullName>
    </submittedName>
</protein>
<dbReference type="KEGG" id="arac:E0W69_003515"/>
<keyword evidence="2" id="KW-1003">Cell membrane</keyword>
<feature type="transmembrane region" description="Helical" evidence="6">
    <location>
        <begin position="48"/>
        <end position="66"/>
    </location>
</feature>
<feature type="transmembrane region" description="Helical" evidence="6">
    <location>
        <begin position="442"/>
        <end position="460"/>
    </location>
</feature>
<sequence length="509" mass="58242">MSKIKQLASQTVWYGASNIAAKLLNYLLTPFLTRVLHTEKGMVDFGDFSLLYSCIAILNIIFTYGFETAYFRFSNKPEVNKETLLRTAFGSMVMSTIGLSLILIGLRYPLSRFVEQVGHPEYITYSILIVAFDTLAVIPFARLRQENKPKRYAFVNVSGVFINVLLTVLFVGVLPKYAESHPGTFLANWYNAHTTVQLLLYANIAQAVFAFVLLYPQWRGVKIKINKPLWRDLFIYSSPMIITGLGGMINETMDRVMLVKWMPGGLEHAKLEQSIYSANYKLSIIISLFIQAFRMAAEPFFFSQSQDKQAPKLYARVMKWFVIVVCCAFLVTMLYLDIWKLIVGPSYRSGLGVVPILLLANIFLGVYYNQSVWYKLTNKMRSGMYITLIGAMITLVINYMFIPRFGMYASAWATFFCYGSMMVISYFWGHKYFPIPYNVKKLSAYVIVMLILFFIQNGIMHLINSSIVHLITGTILMVVFLGLIVFAERKEISSFPVIGKYIQKYLVKI</sequence>
<feature type="transmembrane region" description="Helical" evidence="6">
    <location>
        <begin position="317"/>
        <end position="338"/>
    </location>
</feature>
<dbReference type="AlphaFoldDB" id="A0A5P2G1R1"/>
<dbReference type="EMBL" id="CP044016">
    <property type="protein sequence ID" value="QES87772.1"/>
    <property type="molecule type" value="Genomic_DNA"/>
</dbReference>
<feature type="transmembrane region" description="Helical" evidence="6">
    <location>
        <begin position="382"/>
        <end position="402"/>
    </location>
</feature>
<dbReference type="Pfam" id="PF01943">
    <property type="entry name" value="Polysacc_synt"/>
    <property type="match status" value="1"/>
</dbReference>
<feature type="transmembrane region" description="Helical" evidence="6">
    <location>
        <begin position="153"/>
        <end position="178"/>
    </location>
</feature>
<feature type="transmembrane region" description="Helical" evidence="6">
    <location>
        <begin position="12"/>
        <end position="28"/>
    </location>
</feature>
<keyword evidence="4 6" id="KW-1133">Transmembrane helix</keyword>
<evidence type="ECO:0000313" key="7">
    <source>
        <dbReference type="EMBL" id="QES87772.1"/>
    </source>
</evidence>
<evidence type="ECO:0000256" key="4">
    <source>
        <dbReference type="ARBA" id="ARBA00022989"/>
    </source>
</evidence>
<feature type="transmembrane region" description="Helical" evidence="6">
    <location>
        <begin position="87"/>
        <end position="110"/>
    </location>
</feature>
<evidence type="ECO:0000313" key="8">
    <source>
        <dbReference type="Proteomes" id="UP000292424"/>
    </source>
</evidence>
<keyword evidence="8" id="KW-1185">Reference proteome</keyword>
<evidence type="ECO:0000256" key="1">
    <source>
        <dbReference type="ARBA" id="ARBA00004651"/>
    </source>
</evidence>
<dbReference type="RefSeq" id="WP_131328659.1">
    <property type="nucleotide sequence ID" value="NZ_CP044016.1"/>
</dbReference>
<proteinExistence type="predicted"/>
<organism evidence="7 8">
    <name type="scientific">Rhizosphaericola mali</name>
    <dbReference type="NCBI Taxonomy" id="2545455"/>
    <lineage>
        <taxon>Bacteria</taxon>
        <taxon>Pseudomonadati</taxon>
        <taxon>Bacteroidota</taxon>
        <taxon>Chitinophagia</taxon>
        <taxon>Chitinophagales</taxon>
        <taxon>Chitinophagaceae</taxon>
        <taxon>Rhizosphaericola</taxon>
    </lineage>
</organism>
<evidence type="ECO:0000256" key="5">
    <source>
        <dbReference type="ARBA" id="ARBA00023136"/>
    </source>
</evidence>
<dbReference type="OrthoDB" id="9814608at2"/>
<dbReference type="InterPro" id="IPR050833">
    <property type="entry name" value="Poly_Biosynth_Transport"/>
</dbReference>
<dbReference type="PANTHER" id="PTHR30250:SF11">
    <property type="entry name" value="O-ANTIGEN TRANSPORTER-RELATED"/>
    <property type="match status" value="1"/>
</dbReference>
<name>A0A5P2G1R1_9BACT</name>
<feature type="transmembrane region" description="Helical" evidence="6">
    <location>
        <begin position="408"/>
        <end position="430"/>
    </location>
</feature>
<keyword evidence="3 6" id="KW-0812">Transmembrane</keyword>
<comment type="subcellular location">
    <subcellularLocation>
        <location evidence="1">Cell membrane</location>
        <topology evidence="1">Multi-pass membrane protein</topology>
    </subcellularLocation>
</comment>
<reference evidence="7 8" key="1">
    <citation type="submission" date="2019-09" db="EMBL/GenBank/DDBJ databases">
        <title>Complete genome sequence of Arachidicoccus sp. B3-10 isolated from apple orchard soil.</title>
        <authorList>
            <person name="Kim H.S."/>
            <person name="Han K.-I."/>
            <person name="Suh M.K."/>
            <person name="Lee K.C."/>
            <person name="Eom M.K."/>
            <person name="Kim J.-S."/>
            <person name="Kang S.W."/>
            <person name="Sin Y."/>
            <person name="Lee J.-S."/>
        </authorList>
    </citation>
    <scope>NUCLEOTIDE SEQUENCE [LARGE SCALE GENOMIC DNA]</scope>
    <source>
        <strain evidence="7 8">B3-10</strain>
    </source>
</reference>
<feature type="transmembrane region" description="Helical" evidence="6">
    <location>
        <begin position="350"/>
        <end position="370"/>
    </location>
</feature>
<evidence type="ECO:0000256" key="2">
    <source>
        <dbReference type="ARBA" id="ARBA00022475"/>
    </source>
</evidence>
<evidence type="ECO:0000256" key="6">
    <source>
        <dbReference type="SAM" id="Phobius"/>
    </source>
</evidence>
<evidence type="ECO:0000256" key="3">
    <source>
        <dbReference type="ARBA" id="ARBA00022692"/>
    </source>
</evidence>
<feature type="transmembrane region" description="Helical" evidence="6">
    <location>
        <begin position="466"/>
        <end position="486"/>
    </location>
</feature>
<dbReference type="PANTHER" id="PTHR30250">
    <property type="entry name" value="PST FAMILY PREDICTED COLANIC ACID TRANSPORTER"/>
    <property type="match status" value="1"/>
</dbReference>
<feature type="transmembrane region" description="Helical" evidence="6">
    <location>
        <begin position="198"/>
        <end position="217"/>
    </location>
</feature>
<dbReference type="Proteomes" id="UP000292424">
    <property type="component" value="Chromosome"/>
</dbReference>
<dbReference type="InterPro" id="IPR002797">
    <property type="entry name" value="Polysacc_synth"/>
</dbReference>
<feature type="transmembrane region" description="Helical" evidence="6">
    <location>
        <begin position="122"/>
        <end position="141"/>
    </location>
</feature>
<accession>A0A5P2G1R1</accession>
<gene>
    <name evidence="7" type="ORF">E0W69_003515</name>
</gene>
<dbReference type="GO" id="GO:0005886">
    <property type="term" value="C:plasma membrane"/>
    <property type="evidence" value="ECO:0007669"/>
    <property type="project" value="UniProtKB-SubCell"/>
</dbReference>
<keyword evidence="5 6" id="KW-0472">Membrane</keyword>